<keyword evidence="3 10" id="KW-0597">Phosphoprotein</keyword>
<dbReference type="OrthoDB" id="9802426at2"/>
<evidence type="ECO:0000313" key="15">
    <source>
        <dbReference type="Proteomes" id="UP000199435"/>
    </source>
</evidence>
<dbReference type="InterPro" id="IPR039420">
    <property type="entry name" value="WalR-like"/>
</dbReference>
<dbReference type="GO" id="GO:0005829">
    <property type="term" value="C:cytosol"/>
    <property type="evidence" value="ECO:0007669"/>
    <property type="project" value="TreeGrafter"/>
</dbReference>
<dbReference type="InterPro" id="IPR001867">
    <property type="entry name" value="OmpR/PhoB-type_DNA-bd"/>
</dbReference>
<feature type="DNA-binding region" description="OmpR/PhoB-type" evidence="11">
    <location>
        <begin position="138"/>
        <end position="238"/>
    </location>
</feature>
<feature type="domain" description="OmpR/PhoB-type" evidence="13">
    <location>
        <begin position="138"/>
        <end position="238"/>
    </location>
</feature>
<reference evidence="15" key="1">
    <citation type="submission" date="2016-08" db="EMBL/GenBank/DDBJ databases">
        <authorList>
            <person name="Varghese N."/>
            <person name="Submissions Spin"/>
        </authorList>
    </citation>
    <scope>NUCLEOTIDE SEQUENCE [LARGE SCALE GENOMIC DNA]</scope>
    <source>
        <strain evidence="15">HAMBI 2971</strain>
    </source>
</reference>
<dbReference type="GO" id="GO:0006355">
    <property type="term" value="P:regulation of DNA-templated transcription"/>
    <property type="evidence" value="ECO:0007669"/>
    <property type="project" value="InterPro"/>
</dbReference>
<dbReference type="InterPro" id="IPR011006">
    <property type="entry name" value="CheY-like_superfamily"/>
</dbReference>
<accession>A0A1C3WFY9</accession>
<keyword evidence="5" id="KW-0805">Transcription regulation</keyword>
<dbReference type="PROSITE" id="PS50110">
    <property type="entry name" value="RESPONSE_REGULATORY"/>
    <property type="match status" value="1"/>
</dbReference>
<evidence type="ECO:0000259" key="13">
    <source>
        <dbReference type="PROSITE" id="PS51755"/>
    </source>
</evidence>
<protein>
    <recommendedName>
        <fullName evidence="9">Regulatory protein VirG</fullName>
    </recommendedName>
</protein>
<dbReference type="SUPFAM" id="SSF52172">
    <property type="entry name" value="CheY-like"/>
    <property type="match status" value="1"/>
</dbReference>
<dbReference type="FunFam" id="1.10.10.10:FF:000099">
    <property type="entry name" value="Two-component system response regulator TorR"/>
    <property type="match status" value="1"/>
</dbReference>
<comment type="subcellular location">
    <subcellularLocation>
        <location evidence="1">Cytoplasm</location>
    </subcellularLocation>
</comment>
<dbReference type="InterPro" id="IPR036388">
    <property type="entry name" value="WH-like_DNA-bd_sf"/>
</dbReference>
<organism evidence="14 15">
    <name type="scientific">Rhizobium miluonense</name>
    <dbReference type="NCBI Taxonomy" id="411945"/>
    <lineage>
        <taxon>Bacteria</taxon>
        <taxon>Pseudomonadati</taxon>
        <taxon>Pseudomonadota</taxon>
        <taxon>Alphaproteobacteria</taxon>
        <taxon>Hyphomicrobiales</taxon>
        <taxon>Rhizobiaceae</taxon>
        <taxon>Rhizobium/Agrobacterium group</taxon>
        <taxon>Rhizobium</taxon>
    </lineage>
</organism>
<dbReference type="Gene3D" id="6.10.250.690">
    <property type="match status" value="1"/>
</dbReference>
<dbReference type="EMBL" id="FMAH01000028">
    <property type="protein sequence ID" value="SCB38604.1"/>
    <property type="molecule type" value="Genomic_DNA"/>
</dbReference>
<evidence type="ECO:0000256" key="6">
    <source>
        <dbReference type="ARBA" id="ARBA00023125"/>
    </source>
</evidence>
<keyword evidence="6 11" id="KW-0238">DNA-binding</keyword>
<keyword evidence="8" id="KW-0804">Transcription</keyword>
<dbReference type="FunFam" id="3.40.50.2300:FF:000001">
    <property type="entry name" value="DNA-binding response regulator PhoB"/>
    <property type="match status" value="1"/>
</dbReference>
<dbReference type="STRING" id="411945.GA0061102_102859"/>
<dbReference type="SMART" id="SM00448">
    <property type="entry name" value="REC"/>
    <property type="match status" value="1"/>
</dbReference>
<dbReference type="PROSITE" id="PS51755">
    <property type="entry name" value="OMPR_PHOB"/>
    <property type="match status" value="1"/>
</dbReference>
<keyword evidence="4" id="KW-0902">Two-component regulatory system</keyword>
<evidence type="ECO:0000256" key="11">
    <source>
        <dbReference type="PROSITE-ProRule" id="PRU01091"/>
    </source>
</evidence>
<sequence>MAALHHHAHILVVDDDPRIRKMLTRYFEDEGYIVSSAADGNEMRVCMRAQNFDAILLDLVLPGSTDGLDLAREIRAQSDVPIMMLTGRDDVVDRIVGLEVGADDYIAKPFHLREVHARLKSILRRRQAPARVSEPSAEEIIGFEGWRLNISRRQVLDPEGQEVELTTGEYEMLTAFVRNAGRVLTREVLMDLTRGRNLEAFDRTIDAQIVRLRRKIETDPKKPQFIKAVRGVGYVFTAKLDRTAPAV</sequence>
<evidence type="ECO:0000256" key="10">
    <source>
        <dbReference type="PROSITE-ProRule" id="PRU00169"/>
    </source>
</evidence>
<dbReference type="SUPFAM" id="SSF46894">
    <property type="entry name" value="C-terminal effector domain of the bipartite response regulators"/>
    <property type="match status" value="1"/>
</dbReference>
<dbReference type="SMART" id="SM00862">
    <property type="entry name" value="Trans_reg_C"/>
    <property type="match status" value="1"/>
</dbReference>
<evidence type="ECO:0000313" key="14">
    <source>
        <dbReference type="EMBL" id="SCB38604.1"/>
    </source>
</evidence>
<evidence type="ECO:0000256" key="9">
    <source>
        <dbReference type="ARBA" id="ARBA00067337"/>
    </source>
</evidence>
<dbReference type="InterPro" id="IPR001789">
    <property type="entry name" value="Sig_transdc_resp-reg_receiver"/>
</dbReference>
<dbReference type="Pfam" id="PF00072">
    <property type="entry name" value="Response_reg"/>
    <property type="match status" value="1"/>
</dbReference>
<feature type="modified residue" description="4-aspartylphosphate" evidence="10">
    <location>
        <position position="58"/>
    </location>
</feature>
<feature type="domain" description="Response regulatory" evidence="12">
    <location>
        <begin position="9"/>
        <end position="123"/>
    </location>
</feature>
<dbReference type="Gene3D" id="3.40.50.2300">
    <property type="match status" value="1"/>
</dbReference>
<dbReference type="PANTHER" id="PTHR48111">
    <property type="entry name" value="REGULATOR OF RPOS"/>
    <property type="match status" value="1"/>
</dbReference>
<keyword evidence="2" id="KW-0963">Cytoplasm</keyword>
<dbReference type="InterPro" id="IPR016032">
    <property type="entry name" value="Sig_transdc_resp-reg_C-effctor"/>
</dbReference>
<dbReference type="GO" id="GO:0000156">
    <property type="term" value="F:phosphorelay response regulator activity"/>
    <property type="evidence" value="ECO:0007669"/>
    <property type="project" value="TreeGrafter"/>
</dbReference>
<evidence type="ECO:0000256" key="8">
    <source>
        <dbReference type="ARBA" id="ARBA00023163"/>
    </source>
</evidence>
<gene>
    <name evidence="14" type="ORF">GA0061102_102859</name>
</gene>
<dbReference type="Gene3D" id="1.10.10.10">
    <property type="entry name" value="Winged helix-like DNA-binding domain superfamily/Winged helix DNA-binding domain"/>
    <property type="match status" value="1"/>
</dbReference>
<name>A0A1C3WFY9_9HYPH</name>
<dbReference type="RefSeq" id="WP_092852876.1">
    <property type="nucleotide sequence ID" value="NZ_FMAH01000028.1"/>
</dbReference>
<dbReference type="GO" id="GO:0032993">
    <property type="term" value="C:protein-DNA complex"/>
    <property type="evidence" value="ECO:0007669"/>
    <property type="project" value="TreeGrafter"/>
</dbReference>
<evidence type="ECO:0000256" key="1">
    <source>
        <dbReference type="ARBA" id="ARBA00004496"/>
    </source>
</evidence>
<dbReference type="Proteomes" id="UP000199435">
    <property type="component" value="Unassembled WGS sequence"/>
</dbReference>
<evidence type="ECO:0000256" key="4">
    <source>
        <dbReference type="ARBA" id="ARBA00023012"/>
    </source>
</evidence>
<dbReference type="Pfam" id="PF00486">
    <property type="entry name" value="Trans_reg_C"/>
    <property type="match status" value="1"/>
</dbReference>
<evidence type="ECO:0000256" key="2">
    <source>
        <dbReference type="ARBA" id="ARBA00022490"/>
    </source>
</evidence>
<evidence type="ECO:0000259" key="12">
    <source>
        <dbReference type="PROSITE" id="PS50110"/>
    </source>
</evidence>
<evidence type="ECO:0000256" key="5">
    <source>
        <dbReference type="ARBA" id="ARBA00023015"/>
    </source>
</evidence>
<dbReference type="GO" id="GO:0000976">
    <property type="term" value="F:transcription cis-regulatory region binding"/>
    <property type="evidence" value="ECO:0007669"/>
    <property type="project" value="TreeGrafter"/>
</dbReference>
<keyword evidence="7" id="KW-0010">Activator</keyword>
<dbReference type="PANTHER" id="PTHR48111:SF4">
    <property type="entry name" value="DNA-BINDING DUAL TRANSCRIPTIONAL REGULATOR OMPR"/>
    <property type="match status" value="1"/>
</dbReference>
<proteinExistence type="predicted"/>
<evidence type="ECO:0000256" key="3">
    <source>
        <dbReference type="ARBA" id="ARBA00022553"/>
    </source>
</evidence>
<keyword evidence="15" id="KW-1185">Reference proteome</keyword>
<dbReference type="AlphaFoldDB" id="A0A1C3WFY9"/>
<dbReference type="CDD" id="cd00383">
    <property type="entry name" value="trans_reg_C"/>
    <property type="match status" value="1"/>
</dbReference>
<evidence type="ECO:0000256" key="7">
    <source>
        <dbReference type="ARBA" id="ARBA00023159"/>
    </source>
</evidence>